<keyword evidence="5 8" id="KW-0863">Zinc-finger</keyword>
<dbReference type="OrthoDB" id="9194105at2759"/>
<keyword evidence="4" id="KW-0677">Repeat</keyword>
<keyword evidence="6" id="KW-0862">Zinc</keyword>
<evidence type="ECO:0000256" key="1">
    <source>
        <dbReference type="ARBA" id="ARBA00004123"/>
    </source>
</evidence>
<keyword evidence="7" id="KW-0539">Nucleus</keyword>
<evidence type="ECO:0000256" key="6">
    <source>
        <dbReference type="ARBA" id="ARBA00022833"/>
    </source>
</evidence>
<accession>A0A851FRD1</accession>
<name>A0A851FRD1_PITSO</name>
<protein>
    <submittedName>
        <fullName evidence="10">ZNF91 protein</fullName>
    </submittedName>
</protein>
<comment type="subcellular location">
    <subcellularLocation>
        <location evidence="1">Nucleus</location>
    </subcellularLocation>
</comment>
<evidence type="ECO:0000313" key="11">
    <source>
        <dbReference type="Proteomes" id="UP000633448"/>
    </source>
</evidence>
<evidence type="ECO:0000259" key="9">
    <source>
        <dbReference type="PROSITE" id="PS50157"/>
    </source>
</evidence>
<dbReference type="FunFam" id="3.30.160.60:FF:001090">
    <property type="entry name" value="zinc finger protein 629 isoform X2"/>
    <property type="match status" value="1"/>
</dbReference>
<dbReference type="FunFam" id="3.30.160.60:FF:000446">
    <property type="entry name" value="Zinc finger protein"/>
    <property type="match status" value="1"/>
</dbReference>
<keyword evidence="11" id="KW-1185">Reference proteome</keyword>
<dbReference type="InterPro" id="IPR036236">
    <property type="entry name" value="Znf_C2H2_sf"/>
</dbReference>
<dbReference type="Proteomes" id="UP000633448">
    <property type="component" value="Unassembled WGS sequence"/>
</dbReference>
<dbReference type="GO" id="GO:0010468">
    <property type="term" value="P:regulation of gene expression"/>
    <property type="evidence" value="ECO:0007669"/>
    <property type="project" value="TreeGrafter"/>
</dbReference>
<dbReference type="SUPFAM" id="SSF57667">
    <property type="entry name" value="beta-beta-alpha zinc fingers"/>
    <property type="match status" value="1"/>
</dbReference>
<feature type="non-terminal residue" evidence="10">
    <location>
        <position position="72"/>
    </location>
</feature>
<dbReference type="InterPro" id="IPR050331">
    <property type="entry name" value="Zinc_finger"/>
</dbReference>
<dbReference type="GO" id="GO:0005634">
    <property type="term" value="C:nucleus"/>
    <property type="evidence" value="ECO:0007669"/>
    <property type="project" value="UniProtKB-SubCell"/>
</dbReference>
<dbReference type="AlphaFoldDB" id="A0A851FRD1"/>
<comment type="similarity">
    <text evidence="2">Belongs to the krueppel C2H2-type zinc-finger protein family.</text>
</comment>
<gene>
    <name evidence="10" type="primary">Znf91_1</name>
    <name evidence="10" type="ORF">PITSOR_R15539</name>
</gene>
<keyword evidence="3" id="KW-0479">Metal-binding</keyword>
<evidence type="ECO:0000256" key="8">
    <source>
        <dbReference type="PROSITE-ProRule" id="PRU00042"/>
    </source>
</evidence>
<proteinExistence type="inferred from homology"/>
<evidence type="ECO:0000313" key="10">
    <source>
        <dbReference type="EMBL" id="NWI95468.1"/>
    </source>
</evidence>
<evidence type="ECO:0000256" key="4">
    <source>
        <dbReference type="ARBA" id="ARBA00022737"/>
    </source>
</evidence>
<comment type="caution">
    <text evidence="10">The sequence shown here is derived from an EMBL/GenBank/DDBJ whole genome shotgun (WGS) entry which is preliminary data.</text>
</comment>
<feature type="domain" description="C2H2-type" evidence="9">
    <location>
        <begin position="9"/>
        <end position="36"/>
    </location>
</feature>
<dbReference type="InterPro" id="IPR013087">
    <property type="entry name" value="Znf_C2H2_type"/>
</dbReference>
<dbReference type="EMBL" id="WEKX01024156">
    <property type="protein sequence ID" value="NWI95468.1"/>
    <property type="molecule type" value="Genomic_DNA"/>
</dbReference>
<feature type="non-terminal residue" evidence="10">
    <location>
        <position position="1"/>
    </location>
</feature>
<dbReference type="Gene3D" id="3.30.160.60">
    <property type="entry name" value="Classic Zinc Finger"/>
    <property type="match status" value="2"/>
</dbReference>
<dbReference type="SMART" id="SM00355">
    <property type="entry name" value="ZnF_C2H2"/>
    <property type="match status" value="1"/>
</dbReference>
<reference evidence="10" key="1">
    <citation type="submission" date="2019-10" db="EMBL/GenBank/DDBJ databases">
        <title>Bird 10,000 Genomes (B10K) Project - Family phase.</title>
        <authorList>
            <person name="Zhang G."/>
        </authorList>
    </citation>
    <scope>NUCLEOTIDE SEQUENCE</scope>
    <source>
        <strain evidence="10">B10K-DU-002-53</strain>
        <tissue evidence="10">Muscle</tissue>
    </source>
</reference>
<evidence type="ECO:0000256" key="3">
    <source>
        <dbReference type="ARBA" id="ARBA00022723"/>
    </source>
</evidence>
<dbReference type="PANTHER" id="PTHR16515">
    <property type="entry name" value="PR DOMAIN ZINC FINGER PROTEIN"/>
    <property type="match status" value="1"/>
</dbReference>
<dbReference type="GO" id="GO:0008270">
    <property type="term" value="F:zinc ion binding"/>
    <property type="evidence" value="ECO:0007669"/>
    <property type="project" value="UniProtKB-KW"/>
</dbReference>
<sequence length="72" mass="8197">QREGSEKRYKCLECGKSFSQSSTLLRHQHIHTGERPYTCGERGKSFKAPSSLQRCSDYFPVFAAISCPWIAL</sequence>
<evidence type="ECO:0000256" key="5">
    <source>
        <dbReference type="ARBA" id="ARBA00022771"/>
    </source>
</evidence>
<evidence type="ECO:0000256" key="7">
    <source>
        <dbReference type="ARBA" id="ARBA00023242"/>
    </source>
</evidence>
<organism evidence="10 11">
    <name type="scientific">Pitta sordida</name>
    <name type="common">Hooded pitta</name>
    <dbReference type="NCBI Taxonomy" id="9163"/>
    <lineage>
        <taxon>Eukaryota</taxon>
        <taxon>Metazoa</taxon>
        <taxon>Chordata</taxon>
        <taxon>Craniata</taxon>
        <taxon>Vertebrata</taxon>
        <taxon>Euteleostomi</taxon>
        <taxon>Archelosauria</taxon>
        <taxon>Archosauria</taxon>
        <taxon>Dinosauria</taxon>
        <taxon>Saurischia</taxon>
        <taxon>Theropoda</taxon>
        <taxon>Coelurosauria</taxon>
        <taxon>Aves</taxon>
        <taxon>Neognathae</taxon>
        <taxon>Neoaves</taxon>
        <taxon>Telluraves</taxon>
        <taxon>Australaves</taxon>
        <taxon>Passeriformes</taxon>
        <taxon>Pittidae</taxon>
        <taxon>Pitta</taxon>
    </lineage>
</organism>
<dbReference type="PROSITE" id="PS00028">
    <property type="entry name" value="ZINC_FINGER_C2H2_1"/>
    <property type="match status" value="1"/>
</dbReference>
<evidence type="ECO:0000256" key="2">
    <source>
        <dbReference type="ARBA" id="ARBA00006991"/>
    </source>
</evidence>
<dbReference type="PANTHER" id="PTHR16515:SF57">
    <property type="entry name" value="ZINC FINGER PROTEIN 154-LIKE"/>
    <property type="match status" value="1"/>
</dbReference>
<dbReference type="Pfam" id="PF00096">
    <property type="entry name" value="zf-C2H2"/>
    <property type="match status" value="1"/>
</dbReference>
<dbReference type="PROSITE" id="PS50157">
    <property type="entry name" value="ZINC_FINGER_C2H2_2"/>
    <property type="match status" value="1"/>
</dbReference>